<comment type="caution">
    <text evidence="9">The sequence shown here is derived from an EMBL/GenBank/DDBJ whole genome shotgun (WGS) entry which is preliminary data.</text>
</comment>
<feature type="compositionally biased region" description="Basic and acidic residues" evidence="7">
    <location>
        <begin position="1"/>
        <end position="11"/>
    </location>
</feature>
<dbReference type="GO" id="GO:0005524">
    <property type="term" value="F:ATP binding"/>
    <property type="evidence" value="ECO:0007669"/>
    <property type="project" value="UniProtKB-UniRule"/>
</dbReference>
<feature type="domain" description="Aminoacyl-transfer RNA synthetases class-II family profile" evidence="8">
    <location>
        <begin position="32"/>
        <end position="356"/>
    </location>
</feature>
<dbReference type="Proteomes" id="UP000178636">
    <property type="component" value="Unassembled WGS sequence"/>
</dbReference>
<dbReference type="GO" id="GO:0004821">
    <property type="term" value="F:histidine-tRNA ligase activity"/>
    <property type="evidence" value="ECO:0007669"/>
    <property type="project" value="UniProtKB-UniRule"/>
</dbReference>
<comment type="similarity">
    <text evidence="1 5">Belongs to the class-II aminoacyl-tRNA synthetase family.</text>
</comment>
<evidence type="ECO:0000256" key="5">
    <source>
        <dbReference type="HAMAP-Rule" id="MF_00127"/>
    </source>
</evidence>
<keyword evidence="5" id="KW-0648">Protein biosynthesis</keyword>
<dbReference type="InterPro" id="IPR004516">
    <property type="entry name" value="HisRS/HisZ"/>
</dbReference>
<dbReference type="STRING" id="1798664.A3C93_04360"/>
<feature type="binding site" evidence="6">
    <location>
        <position position="266"/>
    </location>
    <ligand>
        <name>L-histidine</name>
        <dbReference type="ChEBI" id="CHEBI:57595"/>
    </ligand>
</feature>
<dbReference type="InterPro" id="IPR041715">
    <property type="entry name" value="HisRS-like_core"/>
</dbReference>
<dbReference type="Gene3D" id="3.40.50.800">
    <property type="entry name" value="Anticodon-binding domain"/>
    <property type="match status" value="1"/>
</dbReference>
<sequence length="463" mass="52181">MAKKETPRKETPTSPKGMRDIIGSEQHKYHGFFEKAAEVALYYGFQPIEIPMLEREEVFLSTNGEDTDLVGKEMYTLKTRGGDKLALRPEGTAPVMRAYLEHGMQSQSQPIKLYYYGSFFRHDNPQRGRYREFRQFGIEMIGSPKSISDAMVIYLTALILNDVGLKNIMIDVNSIGDKESRVPYLRELTQYYRKHINKLCGNCKQRIKANPLRLLDCKSAECQPFKEKAPQSIAHLSPAAKAHFKEVLEYLDALRLTYRINPHLVRGLDYYTHTVFEVAEIAPDVAPEALAENATQLEETGEEKDRRVAKEERKAAANAPLALAGGGRYDYLAKQLGSKKDVPAVGGSIGVDRVLLSPNYKAVTPRIVKKPKIYFIQLGFEAKLKSLEVIEILRGARIPVTHSLNKDSLSAQLGTAEKLQIPYAIIFGQKEALEGTVIVRNMQTRSQDTVKLAKLSDYIKNIK</sequence>
<dbReference type="Pfam" id="PF03129">
    <property type="entry name" value="HGTP_anticodon"/>
    <property type="match status" value="1"/>
</dbReference>
<dbReference type="GO" id="GO:0005737">
    <property type="term" value="C:cytoplasm"/>
    <property type="evidence" value="ECO:0007669"/>
    <property type="project" value="UniProtKB-SubCell"/>
</dbReference>
<comment type="subcellular location">
    <subcellularLocation>
        <location evidence="5">Cytoplasm</location>
    </subcellularLocation>
</comment>
<evidence type="ECO:0000313" key="10">
    <source>
        <dbReference type="Proteomes" id="UP000178636"/>
    </source>
</evidence>
<dbReference type="InterPro" id="IPR036621">
    <property type="entry name" value="Anticodon-bd_dom_sf"/>
</dbReference>
<feature type="binding site" evidence="6">
    <location>
        <position position="121"/>
    </location>
    <ligand>
        <name>L-histidine</name>
        <dbReference type="ChEBI" id="CHEBI:57595"/>
    </ligand>
</feature>
<keyword evidence="5" id="KW-0963">Cytoplasm</keyword>
<dbReference type="Pfam" id="PF13393">
    <property type="entry name" value="tRNA-synt_His"/>
    <property type="match status" value="1"/>
</dbReference>
<feature type="binding site" evidence="6">
    <location>
        <position position="139"/>
    </location>
    <ligand>
        <name>L-histidine</name>
        <dbReference type="ChEBI" id="CHEBI:57595"/>
    </ligand>
</feature>
<evidence type="ECO:0000256" key="4">
    <source>
        <dbReference type="ARBA" id="ARBA00047639"/>
    </source>
</evidence>
<comment type="subunit">
    <text evidence="5">Homodimer.</text>
</comment>
<organism evidence="9 10">
    <name type="scientific">Candidatus Lloydbacteria bacterium RIFCSPHIGHO2_02_FULL_54_17</name>
    <dbReference type="NCBI Taxonomy" id="1798664"/>
    <lineage>
        <taxon>Bacteria</taxon>
        <taxon>Candidatus Lloydiibacteriota</taxon>
    </lineage>
</organism>
<dbReference type="NCBIfam" id="TIGR00442">
    <property type="entry name" value="hisS"/>
    <property type="match status" value="1"/>
</dbReference>
<gene>
    <name evidence="5" type="primary">hisS</name>
    <name evidence="9" type="ORF">A3C93_04360</name>
</gene>
<feature type="binding site" evidence="6">
    <location>
        <position position="135"/>
    </location>
    <ligand>
        <name>L-histidine</name>
        <dbReference type="ChEBI" id="CHEBI:57595"/>
    </ligand>
</feature>
<dbReference type="SUPFAM" id="SSF52954">
    <property type="entry name" value="Class II aaRS ABD-related"/>
    <property type="match status" value="1"/>
</dbReference>
<feature type="region of interest" description="Disordered" evidence="7">
    <location>
        <begin position="1"/>
        <end position="20"/>
    </location>
</feature>
<dbReference type="InterPro" id="IPR045864">
    <property type="entry name" value="aa-tRNA-synth_II/BPL/LPL"/>
</dbReference>
<dbReference type="EMBL" id="MHLO01000031">
    <property type="protein sequence ID" value="OGZ11617.1"/>
    <property type="molecule type" value="Genomic_DNA"/>
</dbReference>
<protein>
    <recommendedName>
        <fullName evidence="5">Histidine--tRNA ligase</fullName>
        <ecNumber evidence="5">6.1.1.21</ecNumber>
    </recommendedName>
    <alternativeName>
        <fullName evidence="5">Histidyl-tRNA synthetase</fullName>
        <shortName evidence="5">HisRS</shortName>
    </alternativeName>
</protein>
<dbReference type="HAMAP" id="MF_00127">
    <property type="entry name" value="His_tRNA_synth"/>
    <property type="match status" value="1"/>
</dbReference>
<feature type="binding site" evidence="6">
    <location>
        <begin position="90"/>
        <end position="92"/>
    </location>
    <ligand>
        <name>L-histidine</name>
        <dbReference type="ChEBI" id="CHEBI:57595"/>
    </ligand>
</feature>
<name>A0A1G2DDA0_9BACT</name>
<evidence type="ECO:0000256" key="6">
    <source>
        <dbReference type="PIRSR" id="PIRSR001549-1"/>
    </source>
</evidence>
<reference evidence="9 10" key="1">
    <citation type="journal article" date="2016" name="Nat. Commun.">
        <title>Thousands of microbial genomes shed light on interconnected biogeochemical processes in an aquifer system.</title>
        <authorList>
            <person name="Anantharaman K."/>
            <person name="Brown C.T."/>
            <person name="Hug L.A."/>
            <person name="Sharon I."/>
            <person name="Castelle C.J."/>
            <person name="Probst A.J."/>
            <person name="Thomas B.C."/>
            <person name="Singh A."/>
            <person name="Wilkins M.J."/>
            <person name="Karaoz U."/>
            <person name="Brodie E.L."/>
            <person name="Williams K.H."/>
            <person name="Hubbard S.S."/>
            <person name="Banfield J.F."/>
        </authorList>
    </citation>
    <scope>NUCLEOTIDE SEQUENCE [LARGE SCALE GENOMIC DNA]</scope>
</reference>
<dbReference type="SUPFAM" id="SSF55681">
    <property type="entry name" value="Class II aaRS and biotin synthetases"/>
    <property type="match status" value="1"/>
</dbReference>
<keyword evidence="3 5" id="KW-0030">Aminoacyl-tRNA synthetase</keyword>
<keyword evidence="5" id="KW-0436">Ligase</keyword>
<evidence type="ECO:0000256" key="1">
    <source>
        <dbReference type="ARBA" id="ARBA00008226"/>
    </source>
</evidence>
<dbReference type="CDD" id="cd00773">
    <property type="entry name" value="HisRS-like_core"/>
    <property type="match status" value="1"/>
</dbReference>
<dbReference type="EC" id="6.1.1.21" evidence="5"/>
<evidence type="ECO:0000256" key="3">
    <source>
        <dbReference type="ARBA" id="ARBA00023146"/>
    </source>
</evidence>
<dbReference type="InterPro" id="IPR004154">
    <property type="entry name" value="Anticodon-bd"/>
</dbReference>
<keyword evidence="2 5" id="KW-0547">Nucleotide-binding</keyword>
<dbReference type="GO" id="GO:0006427">
    <property type="term" value="P:histidyl-tRNA aminoacylation"/>
    <property type="evidence" value="ECO:0007669"/>
    <property type="project" value="UniProtKB-UniRule"/>
</dbReference>
<evidence type="ECO:0000313" key="9">
    <source>
        <dbReference type="EMBL" id="OGZ11617.1"/>
    </source>
</evidence>
<dbReference type="PANTHER" id="PTHR43707">
    <property type="entry name" value="HISTIDYL-TRNA SYNTHETASE"/>
    <property type="match status" value="1"/>
</dbReference>
<evidence type="ECO:0000256" key="2">
    <source>
        <dbReference type="ARBA" id="ARBA00022741"/>
    </source>
</evidence>
<dbReference type="Gene3D" id="3.30.930.10">
    <property type="entry name" value="Bira Bifunctional Protein, Domain 2"/>
    <property type="match status" value="1"/>
</dbReference>
<dbReference type="PANTHER" id="PTHR43707:SF1">
    <property type="entry name" value="HISTIDINE--TRNA LIGASE, MITOCHONDRIAL-RELATED"/>
    <property type="match status" value="1"/>
</dbReference>
<proteinExistence type="inferred from homology"/>
<keyword evidence="5" id="KW-0067">ATP-binding</keyword>
<accession>A0A1G2DDA0</accession>
<comment type="catalytic activity">
    <reaction evidence="4 5">
        <text>tRNA(His) + L-histidine + ATP = L-histidyl-tRNA(His) + AMP + diphosphate + H(+)</text>
        <dbReference type="Rhea" id="RHEA:17313"/>
        <dbReference type="Rhea" id="RHEA-COMP:9665"/>
        <dbReference type="Rhea" id="RHEA-COMP:9689"/>
        <dbReference type="ChEBI" id="CHEBI:15378"/>
        <dbReference type="ChEBI" id="CHEBI:30616"/>
        <dbReference type="ChEBI" id="CHEBI:33019"/>
        <dbReference type="ChEBI" id="CHEBI:57595"/>
        <dbReference type="ChEBI" id="CHEBI:78442"/>
        <dbReference type="ChEBI" id="CHEBI:78527"/>
        <dbReference type="ChEBI" id="CHEBI:456215"/>
        <dbReference type="EC" id="6.1.1.21"/>
    </reaction>
</comment>
<dbReference type="InterPro" id="IPR015807">
    <property type="entry name" value="His-tRNA-ligase"/>
</dbReference>
<evidence type="ECO:0000259" key="8">
    <source>
        <dbReference type="PROSITE" id="PS50862"/>
    </source>
</evidence>
<dbReference type="InterPro" id="IPR006195">
    <property type="entry name" value="aa-tRNA-synth_II"/>
</dbReference>
<feature type="binding site" evidence="6">
    <location>
        <begin position="270"/>
        <end position="271"/>
    </location>
    <ligand>
        <name>L-histidine</name>
        <dbReference type="ChEBI" id="CHEBI:57595"/>
    </ligand>
</feature>
<dbReference type="AlphaFoldDB" id="A0A1G2DDA0"/>
<dbReference type="PROSITE" id="PS50862">
    <property type="entry name" value="AA_TRNA_LIGASE_II"/>
    <property type="match status" value="1"/>
</dbReference>
<evidence type="ECO:0000256" key="7">
    <source>
        <dbReference type="SAM" id="MobiDB-lite"/>
    </source>
</evidence>
<dbReference type="PIRSF" id="PIRSF001549">
    <property type="entry name" value="His-tRNA_synth"/>
    <property type="match status" value="1"/>
</dbReference>